<feature type="domain" description="Metalloprotease TldD/E central" evidence="7">
    <location>
        <begin position="114"/>
        <end position="201"/>
    </location>
</feature>
<accession>A0A7V3RHR1</accession>
<gene>
    <name evidence="8" type="ORF">ENX68_05425</name>
</gene>
<dbReference type="InterPro" id="IPR002510">
    <property type="entry name" value="Metalloprtase-TldD/E_N"/>
</dbReference>
<dbReference type="InterPro" id="IPR035068">
    <property type="entry name" value="TldD/PmbA_N"/>
</dbReference>
<evidence type="ECO:0000256" key="1">
    <source>
        <dbReference type="ARBA" id="ARBA00005836"/>
    </source>
</evidence>
<dbReference type="Gene3D" id="3.30.2290.10">
    <property type="entry name" value="PmbA/TldD superfamily"/>
    <property type="match status" value="1"/>
</dbReference>
<protein>
    <submittedName>
        <fullName evidence="8">TldD/PmbA family protein</fullName>
    </submittedName>
</protein>
<dbReference type="GO" id="GO:0006508">
    <property type="term" value="P:proteolysis"/>
    <property type="evidence" value="ECO:0007669"/>
    <property type="project" value="UniProtKB-KW"/>
</dbReference>
<evidence type="ECO:0000256" key="2">
    <source>
        <dbReference type="ARBA" id="ARBA00022670"/>
    </source>
</evidence>
<keyword evidence="4" id="KW-0482">Metalloprotease</keyword>
<dbReference type="Pfam" id="PF19290">
    <property type="entry name" value="PmbA_TldD_2nd"/>
    <property type="match status" value="1"/>
</dbReference>
<dbReference type="Pfam" id="PF19289">
    <property type="entry name" value="PmbA_TldD_3rd"/>
    <property type="match status" value="1"/>
</dbReference>
<dbReference type="GO" id="GO:0008237">
    <property type="term" value="F:metallopeptidase activity"/>
    <property type="evidence" value="ECO:0007669"/>
    <property type="project" value="UniProtKB-KW"/>
</dbReference>
<evidence type="ECO:0000256" key="4">
    <source>
        <dbReference type="ARBA" id="ARBA00023049"/>
    </source>
</evidence>
<evidence type="ECO:0000259" key="7">
    <source>
        <dbReference type="Pfam" id="PF19290"/>
    </source>
</evidence>
<dbReference type="GO" id="GO:0005829">
    <property type="term" value="C:cytosol"/>
    <property type="evidence" value="ECO:0007669"/>
    <property type="project" value="TreeGrafter"/>
</dbReference>
<dbReference type="PANTHER" id="PTHR30624">
    <property type="entry name" value="UNCHARACTERIZED PROTEIN TLDD AND PMBA"/>
    <property type="match status" value="1"/>
</dbReference>
<evidence type="ECO:0000256" key="3">
    <source>
        <dbReference type="ARBA" id="ARBA00022801"/>
    </source>
</evidence>
<feature type="domain" description="Metalloprotease TldD/E N-terminal" evidence="5">
    <location>
        <begin position="21"/>
        <end position="84"/>
    </location>
</feature>
<dbReference type="EMBL" id="DTOZ01000141">
    <property type="protein sequence ID" value="HGE78422.1"/>
    <property type="molecule type" value="Genomic_DNA"/>
</dbReference>
<dbReference type="InterPro" id="IPR045570">
    <property type="entry name" value="Metalloprtase-TldD/E_cen_dom"/>
</dbReference>
<evidence type="ECO:0000313" key="8">
    <source>
        <dbReference type="EMBL" id="HGE78422.1"/>
    </source>
</evidence>
<proteinExistence type="inferred from homology"/>
<dbReference type="InterPro" id="IPR036059">
    <property type="entry name" value="TldD/PmbA_sf"/>
</dbReference>
<evidence type="ECO:0000259" key="6">
    <source>
        <dbReference type="Pfam" id="PF19289"/>
    </source>
</evidence>
<dbReference type="InterPro" id="IPR045569">
    <property type="entry name" value="Metalloprtase-TldD/E_C"/>
</dbReference>
<organism evidence="8">
    <name type="scientific">candidate division WOR-3 bacterium</name>
    <dbReference type="NCBI Taxonomy" id="2052148"/>
    <lineage>
        <taxon>Bacteria</taxon>
        <taxon>Bacteria division WOR-3</taxon>
    </lineage>
</organism>
<dbReference type="SUPFAM" id="SSF111283">
    <property type="entry name" value="Putative modulator of DNA gyrase, PmbA/TldD"/>
    <property type="match status" value="1"/>
</dbReference>
<dbReference type="AlphaFoldDB" id="A0A7V3RHR1"/>
<name>A0A7V3RHR1_UNCW3</name>
<keyword evidence="3" id="KW-0378">Hydrolase</keyword>
<feature type="domain" description="Metalloprotease TldD/E C-terminal" evidence="6">
    <location>
        <begin position="229"/>
        <end position="471"/>
    </location>
</feature>
<dbReference type="PANTHER" id="PTHR30624:SF10">
    <property type="entry name" value="CONSERVED PROTEIN"/>
    <property type="match status" value="1"/>
</dbReference>
<keyword evidence="2" id="KW-0645">Protease</keyword>
<evidence type="ECO:0000259" key="5">
    <source>
        <dbReference type="Pfam" id="PF01523"/>
    </source>
</evidence>
<dbReference type="FunFam" id="3.30.2290.10:FF:000003">
    <property type="entry name" value="Zinc-dependent protease, TldD/PmbA family"/>
    <property type="match status" value="1"/>
</dbReference>
<dbReference type="Pfam" id="PF01523">
    <property type="entry name" value="PmbA_TldD_1st"/>
    <property type="match status" value="1"/>
</dbReference>
<reference evidence="8" key="1">
    <citation type="journal article" date="2020" name="mSystems">
        <title>Genome- and Community-Level Interaction Insights into Carbon Utilization and Element Cycling Functions of Hydrothermarchaeota in Hydrothermal Sediment.</title>
        <authorList>
            <person name="Zhou Z."/>
            <person name="Liu Y."/>
            <person name="Xu W."/>
            <person name="Pan J."/>
            <person name="Luo Z.H."/>
            <person name="Li M."/>
        </authorList>
    </citation>
    <scope>NUCLEOTIDE SEQUENCE [LARGE SCALE GENOMIC DNA]</scope>
    <source>
        <strain evidence="8">SpSt-961</strain>
    </source>
</reference>
<comment type="caution">
    <text evidence="8">The sequence shown here is derived from an EMBL/GenBank/DDBJ whole genome shotgun (WGS) entry which is preliminary data.</text>
</comment>
<comment type="similarity">
    <text evidence="1">Belongs to the peptidase U62 family.</text>
</comment>
<dbReference type="InterPro" id="IPR051463">
    <property type="entry name" value="Peptidase_U62_metallo"/>
</dbReference>
<sequence>MERILKNIIDTLKLKKVTYGDVRLVQEESESIMIKNGIIEAVSHSFDMGFGVRVLKDDAWGFASSNLLNEKEADKVTKQALMIAEASAKVKDHPIILSPLEPQRGTYKSDVKIDPFKIPLDDKIGLLMECDKNLFGDQRIKTRISFMSFRRVKVIFYSTEGSRITQEFTYSGGGVKAYAMDKEDLQIRSYDDYGQAGYEFIKGLKLTENALRVKDEALTLIMAKPCPSMKTTIILDSNQMVLQVHESCGHPTELDRVLGTEASYAGTSFMTLDKLNNLRYGSEIVNIVADATVPGGLGTFGWDDEGVPAQKVYLIKNGIFVGYQSSRETAPVIHTTSSGNMRADGWNRIPLIRMTNINLLPGEWKLEDMIADTKEGIFMTTNKSWSIDDKRLNFQFGCELARRIENGKLTEVYKNPTYADITPQFWNKCDAIANKDYWHLYGVPNCGKGEPGQTMYVGHGTAPARFRDVQVGIVK</sequence>